<evidence type="ECO:0000313" key="3">
    <source>
        <dbReference type="Proteomes" id="UP000045706"/>
    </source>
</evidence>
<reference evidence="3" key="1">
    <citation type="submission" date="2015-05" db="EMBL/GenBank/DDBJ databases">
        <authorList>
            <person name="Fogelqvist Johan"/>
        </authorList>
    </citation>
    <scope>NUCLEOTIDE SEQUENCE [LARGE SCALE GENOMIC DNA]</scope>
</reference>
<dbReference type="GO" id="GO:0005509">
    <property type="term" value="F:calcium ion binding"/>
    <property type="evidence" value="ECO:0007669"/>
    <property type="project" value="InterPro"/>
</dbReference>
<dbReference type="InterPro" id="IPR002048">
    <property type="entry name" value="EF_hand_dom"/>
</dbReference>
<protein>
    <recommendedName>
        <fullName evidence="1">EF-hand domain-containing protein</fullName>
    </recommendedName>
</protein>
<dbReference type="PROSITE" id="PS50222">
    <property type="entry name" value="EF_HAND_2"/>
    <property type="match status" value="1"/>
</dbReference>
<organism evidence="2 3">
    <name type="scientific">Verticillium longisporum</name>
    <name type="common">Verticillium dahliae var. longisporum</name>
    <dbReference type="NCBI Taxonomy" id="100787"/>
    <lineage>
        <taxon>Eukaryota</taxon>
        <taxon>Fungi</taxon>
        <taxon>Dikarya</taxon>
        <taxon>Ascomycota</taxon>
        <taxon>Pezizomycotina</taxon>
        <taxon>Sordariomycetes</taxon>
        <taxon>Hypocreomycetidae</taxon>
        <taxon>Glomerellales</taxon>
        <taxon>Plectosphaerellaceae</taxon>
        <taxon>Verticillium</taxon>
    </lineage>
</organism>
<feature type="non-terminal residue" evidence="2">
    <location>
        <position position="87"/>
    </location>
</feature>
<proteinExistence type="predicted"/>
<gene>
    <name evidence="2" type="ORF">BN1723_020345</name>
</gene>
<dbReference type="InterPro" id="IPR011992">
    <property type="entry name" value="EF-hand-dom_pair"/>
</dbReference>
<accession>A0A0G4NMC6</accession>
<dbReference type="EMBL" id="CVQI01036770">
    <property type="protein sequence ID" value="CRK47613.1"/>
    <property type="molecule type" value="Genomic_DNA"/>
</dbReference>
<dbReference type="Proteomes" id="UP000045706">
    <property type="component" value="Unassembled WGS sequence"/>
</dbReference>
<feature type="domain" description="EF-hand" evidence="1">
    <location>
        <begin position="51"/>
        <end position="86"/>
    </location>
</feature>
<dbReference type="SUPFAM" id="SSF47473">
    <property type="entry name" value="EF-hand"/>
    <property type="match status" value="1"/>
</dbReference>
<evidence type="ECO:0000313" key="2">
    <source>
        <dbReference type="EMBL" id="CRK47613.1"/>
    </source>
</evidence>
<name>A0A0G4NMC6_VERLO</name>
<sequence length="87" mass="9971">MDYDAFREFLANMSKWAISDSPITPRRDTFTETQKRNDALLNPWGTGPEPADHEFMQRLFKKWDVDGKGELTLANVVSGLAQVRGKR</sequence>
<dbReference type="AlphaFoldDB" id="A0A0G4NMC6"/>
<evidence type="ECO:0000259" key="1">
    <source>
        <dbReference type="PROSITE" id="PS50222"/>
    </source>
</evidence>